<evidence type="ECO:0000256" key="2">
    <source>
        <dbReference type="ARBA" id="ARBA00029447"/>
    </source>
</evidence>
<feature type="compositionally biased region" description="Basic and acidic residues" evidence="4">
    <location>
        <begin position="695"/>
        <end position="733"/>
    </location>
</feature>
<evidence type="ECO:0000256" key="4">
    <source>
        <dbReference type="SAM" id="MobiDB-lite"/>
    </source>
</evidence>
<keyword evidence="3" id="KW-0807">Transducer</keyword>
<dbReference type="PANTHER" id="PTHR43531:SF11">
    <property type="entry name" value="METHYL-ACCEPTING CHEMOTAXIS PROTEIN 3"/>
    <property type="match status" value="1"/>
</dbReference>
<evidence type="ECO:0000259" key="6">
    <source>
        <dbReference type="PROSITE" id="PS50111"/>
    </source>
</evidence>
<dbReference type="SMART" id="SM01358">
    <property type="entry name" value="HBM"/>
    <property type="match status" value="1"/>
</dbReference>
<dbReference type="AlphaFoldDB" id="A0A347TJJ6"/>
<dbReference type="Proteomes" id="UP000264693">
    <property type="component" value="Chromosome"/>
</dbReference>
<dbReference type="PANTHER" id="PTHR43531">
    <property type="entry name" value="PROTEIN ICFG"/>
    <property type="match status" value="1"/>
</dbReference>
<keyword evidence="5" id="KW-0812">Transmembrane</keyword>
<keyword evidence="5" id="KW-1133">Transmembrane helix</keyword>
<keyword evidence="1" id="KW-0145">Chemotaxis</keyword>
<evidence type="ECO:0000313" key="7">
    <source>
        <dbReference type="EMBL" id="AXX86774.1"/>
    </source>
</evidence>
<dbReference type="KEGG" id="amar:AMRN_1023"/>
<gene>
    <name evidence="7" type="ORF">AMRN_1023</name>
</gene>
<sequence>MSIKQKLVLLSTCVLLGLIALFILNNYSQNQMKELVKAQKSVEVLKTLQTELRKNEKDFLARKDEKYLNDFQNNFKSLQNSANSLKDILKKVDISTEYTNDFLEISNNYNDIFTQIANTQKQIGLTHTDGLYGNLRKSVHNVQEFARNSNNFELLSLVYELRKEEKDFMLRKEEKYSTRFEKKIDLLTKMPINQEIKTYLNQYKTAFLQLVEKEKVKGLNEKSGLLENLRKTIYKTENSLNKMEKNISAHIVKAESFLNTFLIILTLLIIVVLMVSFYFISKSITKSINKFQEGLIGFFKYLNNETKDVELLDDSKNDEISNMSKLINKNIEKTKNNIEEDKALILDVTQIATKIKEGHLNKQITASTSNESLNALKDVINEMLVGLNKNISSISTVLKEFSNYKFTSKVDSSGVEGDMKEFIENVNFLTDEISGLLKDSLIIGLTLDEASDKLITNVDVLNTSSNEAAASLEETAAALEEITSTIVNNSENVAKMSKYAQELGNSAKTGQSLANKTTKSMEEINEQVSSINEAITVIDQIAFQTNILSLNAAVEAATAGEAGKGFAVVAAEVRNLANRSAQAAKSIKEIVENATSKANEGKGISSEMIKGYDVLLENIENSTQMISEIAAASKEQESGITQINDAVTQLDQQTQKNASIATQTHDIAIQTDTIAKEIVSDAGAKEFLGKEQAKVKKIDVPHEEEPKAKYDKKEEYEDKPRENKKSYSYEKKPKQAQTFTSNSSSDDEWESF</sequence>
<name>A0A347TJJ6_9BACT</name>
<dbReference type="InterPro" id="IPR051310">
    <property type="entry name" value="MCP_chemotaxis"/>
</dbReference>
<reference evidence="7 8" key="1">
    <citation type="submission" date="2018-08" db="EMBL/GenBank/DDBJ databases">
        <title>Complete genome of the Arcobacter marinus type strain JCM 15502.</title>
        <authorList>
            <person name="Miller W.G."/>
            <person name="Yee E."/>
            <person name="Huynh S."/>
            <person name="Parker C.T."/>
        </authorList>
    </citation>
    <scope>NUCLEOTIDE SEQUENCE [LARGE SCALE GENOMIC DNA]</scope>
    <source>
        <strain evidence="7 8">JCM 15502</strain>
    </source>
</reference>
<dbReference type="GO" id="GO:0007165">
    <property type="term" value="P:signal transduction"/>
    <property type="evidence" value="ECO:0007669"/>
    <property type="project" value="UniProtKB-KW"/>
</dbReference>
<feature type="transmembrane region" description="Helical" evidence="5">
    <location>
        <begin position="257"/>
        <end position="280"/>
    </location>
</feature>
<evidence type="ECO:0000256" key="1">
    <source>
        <dbReference type="ARBA" id="ARBA00022500"/>
    </source>
</evidence>
<dbReference type="EMBL" id="CP032101">
    <property type="protein sequence ID" value="AXX86774.1"/>
    <property type="molecule type" value="Genomic_DNA"/>
</dbReference>
<comment type="similarity">
    <text evidence="2">Belongs to the methyl-accepting chemotaxis (MCP) protein family.</text>
</comment>
<dbReference type="SUPFAM" id="SSF58104">
    <property type="entry name" value="Methyl-accepting chemotaxis protein (MCP) signaling domain"/>
    <property type="match status" value="1"/>
</dbReference>
<accession>A0A347TJJ6</accession>
<dbReference type="RefSeq" id="WP_191282164.1">
    <property type="nucleotide sequence ID" value="NZ_CP032101.1"/>
</dbReference>
<proteinExistence type="inferred from homology"/>
<feature type="compositionally biased region" description="Polar residues" evidence="4">
    <location>
        <begin position="735"/>
        <end position="744"/>
    </location>
</feature>
<evidence type="ECO:0000313" key="8">
    <source>
        <dbReference type="Proteomes" id="UP000264693"/>
    </source>
</evidence>
<evidence type="ECO:0000256" key="5">
    <source>
        <dbReference type="SAM" id="Phobius"/>
    </source>
</evidence>
<dbReference type="CDD" id="cd11386">
    <property type="entry name" value="MCP_signal"/>
    <property type="match status" value="1"/>
</dbReference>
<dbReference type="Gene3D" id="1.20.120.1530">
    <property type="match status" value="1"/>
</dbReference>
<dbReference type="SMART" id="SM00283">
    <property type="entry name" value="MA"/>
    <property type="match status" value="1"/>
</dbReference>
<feature type="region of interest" description="Disordered" evidence="4">
    <location>
        <begin position="695"/>
        <end position="752"/>
    </location>
</feature>
<feature type="transmembrane region" description="Helical" evidence="5">
    <location>
        <begin position="7"/>
        <end position="27"/>
    </location>
</feature>
<dbReference type="Gene3D" id="1.10.287.950">
    <property type="entry name" value="Methyl-accepting chemotaxis protein"/>
    <property type="match status" value="1"/>
</dbReference>
<keyword evidence="5" id="KW-0472">Membrane</keyword>
<dbReference type="InterPro" id="IPR004089">
    <property type="entry name" value="MCPsignal_dom"/>
</dbReference>
<dbReference type="GO" id="GO:0004888">
    <property type="term" value="F:transmembrane signaling receptor activity"/>
    <property type="evidence" value="ECO:0007669"/>
    <property type="project" value="TreeGrafter"/>
</dbReference>
<dbReference type="GO" id="GO:0005886">
    <property type="term" value="C:plasma membrane"/>
    <property type="evidence" value="ECO:0007669"/>
    <property type="project" value="TreeGrafter"/>
</dbReference>
<dbReference type="InterPro" id="IPR032255">
    <property type="entry name" value="HBM"/>
</dbReference>
<feature type="domain" description="Methyl-accepting transducer" evidence="6">
    <location>
        <begin position="443"/>
        <end position="672"/>
    </location>
</feature>
<dbReference type="Gene3D" id="6.10.340.10">
    <property type="match status" value="1"/>
</dbReference>
<organism evidence="7 8">
    <name type="scientific">Malaciobacter marinus</name>
    <dbReference type="NCBI Taxonomy" id="505249"/>
    <lineage>
        <taxon>Bacteria</taxon>
        <taxon>Pseudomonadati</taxon>
        <taxon>Campylobacterota</taxon>
        <taxon>Epsilonproteobacteria</taxon>
        <taxon>Campylobacterales</taxon>
        <taxon>Arcobacteraceae</taxon>
        <taxon>Malaciobacter</taxon>
    </lineage>
</organism>
<dbReference type="PROSITE" id="PS50111">
    <property type="entry name" value="CHEMOTAXIS_TRANSDUC_2"/>
    <property type="match status" value="1"/>
</dbReference>
<protein>
    <submittedName>
        <fullName evidence="7">MCP-domain signal transduction protein</fullName>
    </submittedName>
</protein>
<evidence type="ECO:0000256" key="3">
    <source>
        <dbReference type="PROSITE-ProRule" id="PRU00284"/>
    </source>
</evidence>
<dbReference type="GO" id="GO:0006935">
    <property type="term" value="P:chemotaxis"/>
    <property type="evidence" value="ECO:0007669"/>
    <property type="project" value="UniProtKB-KW"/>
</dbReference>
<dbReference type="Pfam" id="PF00015">
    <property type="entry name" value="MCPsignal"/>
    <property type="match status" value="1"/>
</dbReference>